<evidence type="ECO:0000313" key="1">
    <source>
        <dbReference type="EMBL" id="CAM9513040.1"/>
    </source>
</evidence>
<proteinExistence type="predicted"/>
<name>A0AC59YA59_RANTA</name>
<accession>A0AC59YA59</accession>
<dbReference type="Proteomes" id="UP001162501">
    <property type="component" value="Chromosome 11"/>
</dbReference>
<gene>
    <name evidence="1" type="ORF">MRATA1EN22A_LOCUS3582</name>
</gene>
<reference evidence="1" key="2">
    <citation type="submission" date="2025-03" db="EMBL/GenBank/DDBJ databases">
        <authorList>
            <consortium name="ELIXIR-Norway"/>
            <consortium name="Elixir Norway"/>
        </authorList>
    </citation>
    <scope>NUCLEOTIDE SEQUENCE</scope>
</reference>
<evidence type="ECO:0000313" key="2">
    <source>
        <dbReference type="Proteomes" id="UP001162501"/>
    </source>
</evidence>
<dbReference type="EMBL" id="OX596095">
    <property type="protein sequence ID" value="CAM9513040.1"/>
    <property type="molecule type" value="Genomic_DNA"/>
</dbReference>
<organism evidence="1 2">
    <name type="scientific">Rangifer tarandus platyrhynchus</name>
    <name type="common">Svalbard reindeer</name>
    <dbReference type="NCBI Taxonomy" id="3082113"/>
    <lineage>
        <taxon>Eukaryota</taxon>
        <taxon>Metazoa</taxon>
        <taxon>Chordata</taxon>
        <taxon>Craniata</taxon>
        <taxon>Vertebrata</taxon>
        <taxon>Euteleostomi</taxon>
        <taxon>Mammalia</taxon>
        <taxon>Eutheria</taxon>
        <taxon>Laurasiatheria</taxon>
        <taxon>Artiodactyla</taxon>
        <taxon>Ruminantia</taxon>
        <taxon>Pecora</taxon>
        <taxon>Cervidae</taxon>
        <taxon>Odocoileinae</taxon>
        <taxon>Rangifer</taxon>
    </lineage>
</organism>
<reference evidence="1" key="1">
    <citation type="submission" date="2023-05" db="EMBL/GenBank/DDBJ databases">
        <authorList>
            <consortium name="ELIXIR-Norway"/>
        </authorList>
    </citation>
    <scope>NUCLEOTIDE SEQUENCE</scope>
</reference>
<feature type="non-terminal residue" evidence="1">
    <location>
        <position position="1"/>
    </location>
</feature>
<feature type="non-terminal residue" evidence="1">
    <location>
        <position position="113"/>
    </location>
</feature>
<protein>
    <submittedName>
        <fullName evidence="1">Uncharacterized protein</fullName>
    </submittedName>
</protein>
<sequence>NSQPPKPQDSQESLCHPAPVSDPAPNRPPPPQSLGLRLERKKRGEEEKQERKGKGRRKREGKKADWRSTKNEGREAGEEANAVVQAREDSGFYWGGLSGSGKKWTNINMRSRE</sequence>